<dbReference type="SUPFAM" id="SSF53850">
    <property type="entry name" value="Periplasmic binding protein-like II"/>
    <property type="match status" value="1"/>
</dbReference>
<feature type="domain" description="HTH lysR-type" evidence="6">
    <location>
        <begin position="4"/>
        <end position="61"/>
    </location>
</feature>
<dbReference type="Proteomes" id="UP000247591">
    <property type="component" value="Unassembled WGS sequence"/>
</dbReference>
<keyword evidence="5" id="KW-0804">Transcription</keyword>
<dbReference type="SUPFAM" id="SSF46785">
    <property type="entry name" value="Winged helix' DNA-binding domain"/>
    <property type="match status" value="1"/>
</dbReference>
<proteinExistence type="inferred from homology"/>
<dbReference type="InterPro" id="IPR036390">
    <property type="entry name" value="WH_DNA-bd_sf"/>
</dbReference>
<keyword evidence="8" id="KW-1185">Reference proteome</keyword>
<sequence length="298" mass="32085">MSLVNIGELRAFSAVAEELHFGRAAERLHVAQPALSRTIGQLERKLGSRLFERNTRSVKLTSSGRALVEPARDVFTALRRAEAAVLAAEDGEAGLVRIAFAGVSTNRLIAQLARTVRLRAPGIELELSSQNFARPAMRRLANGDTDIALGRWDIIPSTIMTRVVMPDSLVIAVADTHPLARSEKISIAQLSGESFITLPAHEGAVLPDRMRRLAQASGFVAEVVQVAPDTHTALALVGAQVGCHLTLASVARNVMDPNVAFVPVTDPAPSVDMRAAWRRDDTNPALHAVLAKCLEYES</sequence>
<comment type="similarity">
    <text evidence="1">Belongs to the LysR transcriptional regulatory family.</text>
</comment>
<gene>
    <name evidence="7" type="ORF">DFR67_12038</name>
</gene>
<keyword evidence="3" id="KW-0238">DNA-binding</keyword>
<dbReference type="RefSeq" id="WP_342766759.1">
    <property type="nucleotide sequence ID" value="NZ_QJSP01000020.1"/>
</dbReference>
<protein>
    <submittedName>
        <fullName evidence="7">LysR family transcriptional regulator</fullName>
    </submittedName>
</protein>
<accession>A0A318RN25</accession>
<evidence type="ECO:0000313" key="8">
    <source>
        <dbReference type="Proteomes" id="UP000247591"/>
    </source>
</evidence>
<dbReference type="Gene3D" id="3.40.190.10">
    <property type="entry name" value="Periplasmic binding protein-like II"/>
    <property type="match status" value="2"/>
</dbReference>
<dbReference type="GO" id="GO:0003677">
    <property type="term" value="F:DNA binding"/>
    <property type="evidence" value="ECO:0007669"/>
    <property type="project" value="UniProtKB-KW"/>
</dbReference>
<dbReference type="Gene3D" id="1.10.10.10">
    <property type="entry name" value="Winged helix-like DNA-binding domain superfamily/Winged helix DNA-binding domain"/>
    <property type="match status" value="1"/>
</dbReference>
<dbReference type="PANTHER" id="PTHR30346:SF0">
    <property type="entry name" value="HCA OPERON TRANSCRIPTIONAL ACTIVATOR HCAR"/>
    <property type="match status" value="1"/>
</dbReference>
<dbReference type="Pfam" id="PF00126">
    <property type="entry name" value="HTH_1"/>
    <property type="match status" value="1"/>
</dbReference>
<dbReference type="InterPro" id="IPR000847">
    <property type="entry name" value="LysR_HTH_N"/>
</dbReference>
<dbReference type="Pfam" id="PF03466">
    <property type="entry name" value="LysR_substrate"/>
    <property type="match status" value="1"/>
</dbReference>
<dbReference type="PRINTS" id="PR00039">
    <property type="entry name" value="HTHLYSR"/>
</dbReference>
<dbReference type="InterPro" id="IPR005119">
    <property type="entry name" value="LysR_subst-bd"/>
</dbReference>
<dbReference type="EMBL" id="QJSP01000020">
    <property type="protein sequence ID" value="PYE12759.1"/>
    <property type="molecule type" value="Genomic_DNA"/>
</dbReference>
<evidence type="ECO:0000256" key="5">
    <source>
        <dbReference type="ARBA" id="ARBA00023163"/>
    </source>
</evidence>
<evidence type="ECO:0000256" key="2">
    <source>
        <dbReference type="ARBA" id="ARBA00023015"/>
    </source>
</evidence>
<dbReference type="CDD" id="cd08414">
    <property type="entry name" value="PBP2_LTTR_aromatics_like"/>
    <property type="match status" value="1"/>
</dbReference>
<dbReference type="GO" id="GO:0003700">
    <property type="term" value="F:DNA-binding transcription factor activity"/>
    <property type="evidence" value="ECO:0007669"/>
    <property type="project" value="InterPro"/>
</dbReference>
<evidence type="ECO:0000256" key="3">
    <source>
        <dbReference type="ARBA" id="ARBA00023125"/>
    </source>
</evidence>
<evidence type="ECO:0000256" key="1">
    <source>
        <dbReference type="ARBA" id="ARBA00009437"/>
    </source>
</evidence>
<reference evidence="7 8" key="1">
    <citation type="submission" date="2018-06" db="EMBL/GenBank/DDBJ databases">
        <title>Genomic Encyclopedia of Type Strains, Phase IV (KMG-IV): sequencing the most valuable type-strain genomes for metagenomic binning, comparative biology and taxonomic classification.</title>
        <authorList>
            <person name="Goeker M."/>
        </authorList>
    </citation>
    <scope>NUCLEOTIDE SEQUENCE [LARGE SCALE GENOMIC DNA]</scope>
    <source>
        <strain evidence="7 8">DSM 45521</strain>
    </source>
</reference>
<keyword evidence="2" id="KW-0805">Transcription regulation</keyword>
<evidence type="ECO:0000259" key="6">
    <source>
        <dbReference type="PROSITE" id="PS50931"/>
    </source>
</evidence>
<dbReference type="InterPro" id="IPR036388">
    <property type="entry name" value="WH-like_DNA-bd_sf"/>
</dbReference>
<dbReference type="GO" id="GO:0032993">
    <property type="term" value="C:protein-DNA complex"/>
    <property type="evidence" value="ECO:0007669"/>
    <property type="project" value="TreeGrafter"/>
</dbReference>
<dbReference type="AlphaFoldDB" id="A0A318RN25"/>
<evidence type="ECO:0000256" key="4">
    <source>
        <dbReference type="ARBA" id="ARBA00023159"/>
    </source>
</evidence>
<comment type="caution">
    <text evidence="7">The sequence shown here is derived from an EMBL/GenBank/DDBJ whole genome shotgun (WGS) entry which is preliminary data.</text>
</comment>
<name>A0A318RN25_WILLI</name>
<dbReference type="FunFam" id="1.10.10.10:FF:000001">
    <property type="entry name" value="LysR family transcriptional regulator"/>
    <property type="match status" value="1"/>
</dbReference>
<keyword evidence="4" id="KW-0010">Activator</keyword>
<organism evidence="7 8">
    <name type="scientific">Williamsia limnetica</name>
    <dbReference type="NCBI Taxonomy" id="882452"/>
    <lineage>
        <taxon>Bacteria</taxon>
        <taxon>Bacillati</taxon>
        <taxon>Actinomycetota</taxon>
        <taxon>Actinomycetes</taxon>
        <taxon>Mycobacteriales</taxon>
        <taxon>Nocardiaceae</taxon>
        <taxon>Williamsia</taxon>
    </lineage>
</organism>
<dbReference type="PROSITE" id="PS50931">
    <property type="entry name" value="HTH_LYSR"/>
    <property type="match status" value="1"/>
</dbReference>
<evidence type="ECO:0000313" key="7">
    <source>
        <dbReference type="EMBL" id="PYE12759.1"/>
    </source>
</evidence>
<dbReference type="PANTHER" id="PTHR30346">
    <property type="entry name" value="TRANSCRIPTIONAL DUAL REGULATOR HCAR-RELATED"/>
    <property type="match status" value="1"/>
</dbReference>